<dbReference type="SUPFAM" id="SSF48452">
    <property type="entry name" value="TPR-like"/>
    <property type="match status" value="1"/>
</dbReference>
<dbReference type="Gene3D" id="1.10.10.10">
    <property type="entry name" value="Winged helix-like DNA-binding domain superfamily/Winged helix DNA-binding domain"/>
    <property type="match status" value="1"/>
</dbReference>
<sequence>MTQVSGEEALFDYGVLGPLEVRFAGAPVSVGGPRHRALLTALLIRPNTVVSIDHLVETLWEDPPSRATELLYGRVAEARRAMRSAAGRPVPDLETHEGGYLLRIADGALDAQRFERLVEAGSRAAQAGDHRRAAGLQGEALALWRGPALADVADLPGAEAEIARLGELRMRAVQARIDADLAEGRHHELIAELVALVAEHPLDERLWGQLMLARHRSGRLGEALATFDAARRELVVRLGTEPGEHLRGLHRQLLRPDLESSPDVPVPVAVLPRPLTTFVGRDSEVATVRRLLRTHRLVTVTGVGGAGKSRLALEAGAGRAAWLVELAALTQPDLLPDAVADALGLPPHSARSRMDSIVEHLRGVDGLLILDNCEHLLDSVAGLAERMLARCPGLRILATSRERLGVTGETLLPLLGLVVLRHDLETVSRLGRWFEHGGCA</sequence>
<reference evidence="7 8" key="1">
    <citation type="submission" date="2022-06" db="EMBL/GenBank/DDBJ databases">
        <title>Actinoplanes abujensis sp. nov., isolated from Nigerian arid soil.</title>
        <authorList>
            <person name="Ding P."/>
        </authorList>
    </citation>
    <scope>NUCLEOTIDE SEQUENCE [LARGE SCALE GENOMIC DNA]</scope>
    <source>
        <strain evidence="8">TRM88002</strain>
    </source>
</reference>
<feature type="non-terminal residue" evidence="7">
    <location>
        <position position="440"/>
    </location>
</feature>
<keyword evidence="2" id="KW-0805">Transcription regulation</keyword>
<protein>
    <submittedName>
        <fullName evidence="7">Winged helix-turn-helix domain-containing protein</fullName>
    </submittedName>
</protein>
<dbReference type="InterPro" id="IPR001867">
    <property type="entry name" value="OmpR/PhoB-type_DNA-bd"/>
</dbReference>
<dbReference type="InterPro" id="IPR036388">
    <property type="entry name" value="WH-like_DNA-bd_sf"/>
</dbReference>
<evidence type="ECO:0000259" key="6">
    <source>
        <dbReference type="PROSITE" id="PS51755"/>
    </source>
</evidence>
<evidence type="ECO:0000313" key="8">
    <source>
        <dbReference type="Proteomes" id="UP001523216"/>
    </source>
</evidence>
<dbReference type="InterPro" id="IPR016032">
    <property type="entry name" value="Sig_transdc_resp-reg_C-effctor"/>
</dbReference>
<dbReference type="Pfam" id="PF03704">
    <property type="entry name" value="BTAD"/>
    <property type="match status" value="1"/>
</dbReference>
<evidence type="ECO:0000256" key="1">
    <source>
        <dbReference type="ARBA" id="ARBA00005820"/>
    </source>
</evidence>
<proteinExistence type="inferred from homology"/>
<dbReference type="CDD" id="cd15831">
    <property type="entry name" value="BTAD"/>
    <property type="match status" value="1"/>
</dbReference>
<dbReference type="PROSITE" id="PS51755">
    <property type="entry name" value="OMPR_PHOB"/>
    <property type="match status" value="1"/>
</dbReference>
<dbReference type="Proteomes" id="UP001523216">
    <property type="component" value="Unassembled WGS sequence"/>
</dbReference>
<dbReference type="PANTHER" id="PTHR35807">
    <property type="entry name" value="TRANSCRIPTIONAL REGULATOR REDD-RELATED"/>
    <property type="match status" value="1"/>
</dbReference>
<dbReference type="InterPro" id="IPR027417">
    <property type="entry name" value="P-loop_NTPase"/>
</dbReference>
<dbReference type="InterPro" id="IPR011990">
    <property type="entry name" value="TPR-like_helical_dom_sf"/>
</dbReference>
<evidence type="ECO:0000313" key="7">
    <source>
        <dbReference type="EMBL" id="MCM4084752.1"/>
    </source>
</evidence>
<evidence type="ECO:0000256" key="5">
    <source>
        <dbReference type="PROSITE-ProRule" id="PRU01091"/>
    </source>
</evidence>
<dbReference type="SUPFAM" id="SSF52540">
    <property type="entry name" value="P-loop containing nucleoside triphosphate hydrolases"/>
    <property type="match status" value="1"/>
</dbReference>
<keyword evidence="8" id="KW-1185">Reference proteome</keyword>
<accession>A0ABT0YGX6</accession>
<name>A0ABT0YGX6_9ACTN</name>
<organism evidence="7 8">
    <name type="scientific">Paractinoplanes hotanensis</name>
    <dbReference type="NCBI Taxonomy" id="2906497"/>
    <lineage>
        <taxon>Bacteria</taxon>
        <taxon>Bacillati</taxon>
        <taxon>Actinomycetota</taxon>
        <taxon>Actinomycetes</taxon>
        <taxon>Micromonosporales</taxon>
        <taxon>Micromonosporaceae</taxon>
        <taxon>Paractinoplanes</taxon>
    </lineage>
</organism>
<feature type="domain" description="OmpR/PhoB-type" evidence="6">
    <location>
        <begin position="1"/>
        <end position="104"/>
    </location>
</feature>
<evidence type="ECO:0000256" key="3">
    <source>
        <dbReference type="ARBA" id="ARBA00023125"/>
    </source>
</evidence>
<dbReference type="InterPro" id="IPR005158">
    <property type="entry name" value="BTAD"/>
</dbReference>
<dbReference type="SMART" id="SM00862">
    <property type="entry name" value="Trans_reg_C"/>
    <property type="match status" value="1"/>
</dbReference>
<evidence type="ECO:0000256" key="2">
    <source>
        <dbReference type="ARBA" id="ARBA00023015"/>
    </source>
</evidence>
<dbReference type="Gene3D" id="1.25.40.10">
    <property type="entry name" value="Tetratricopeptide repeat domain"/>
    <property type="match status" value="1"/>
</dbReference>
<dbReference type="EMBL" id="JAMQOL010000082">
    <property type="protein sequence ID" value="MCM4084752.1"/>
    <property type="molecule type" value="Genomic_DNA"/>
</dbReference>
<comment type="similarity">
    <text evidence="1">Belongs to the AfsR/DnrI/RedD regulatory family.</text>
</comment>
<dbReference type="PANTHER" id="PTHR35807:SF1">
    <property type="entry name" value="TRANSCRIPTIONAL REGULATOR REDD"/>
    <property type="match status" value="1"/>
</dbReference>
<evidence type="ECO:0000256" key="4">
    <source>
        <dbReference type="ARBA" id="ARBA00023163"/>
    </source>
</evidence>
<dbReference type="SUPFAM" id="SSF46894">
    <property type="entry name" value="C-terminal effector domain of the bipartite response regulators"/>
    <property type="match status" value="1"/>
</dbReference>
<keyword evidence="3 5" id="KW-0238">DNA-binding</keyword>
<feature type="DNA-binding region" description="OmpR/PhoB-type" evidence="5">
    <location>
        <begin position="1"/>
        <end position="104"/>
    </location>
</feature>
<dbReference type="SMART" id="SM01043">
    <property type="entry name" value="BTAD"/>
    <property type="match status" value="1"/>
</dbReference>
<dbReference type="InterPro" id="IPR051677">
    <property type="entry name" value="AfsR-DnrI-RedD_regulator"/>
</dbReference>
<gene>
    <name evidence="7" type="ORF">LXN57_45215</name>
</gene>
<comment type="caution">
    <text evidence="7">The sequence shown here is derived from an EMBL/GenBank/DDBJ whole genome shotgun (WGS) entry which is preliminary data.</text>
</comment>
<keyword evidence="4" id="KW-0804">Transcription</keyword>
<dbReference type="Gene3D" id="3.40.50.300">
    <property type="entry name" value="P-loop containing nucleotide triphosphate hydrolases"/>
    <property type="match status" value="1"/>
</dbReference>
<dbReference type="RefSeq" id="WP_251804490.1">
    <property type="nucleotide sequence ID" value="NZ_JAMQOL010000082.1"/>
</dbReference>